<keyword evidence="6" id="KW-1185">Reference proteome</keyword>
<dbReference type="Proteomes" id="UP000789901">
    <property type="component" value="Unassembled WGS sequence"/>
</dbReference>
<accession>A0ABN7V2Y7</accession>
<keyword evidence="3" id="KW-0964">Secreted</keyword>
<organism evidence="5 6">
    <name type="scientific">Gigaspora margarita</name>
    <dbReference type="NCBI Taxonomy" id="4874"/>
    <lineage>
        <taxon>Eukaryota</taxon>
        <taxon>Fungi</taxon>
        <taxon>Fungi incertae sedis</taxon>
        <taxon>Mucoromycota</taxon>
        <taxon>Glomeromycotina</taxon>
        <taxon>Glomeromycetes</taxon>
        <taxon>Diversisporales</taxon>
        <taxon>Gigasporaceae</taxon>
        <taxon>Gigaspora</taxon>
    </lineage>
</organism>
<name>A0ABN7V2Y7_GIGMA</name>
<evidence type="ECO:0000313" key="6">
    <source>
        <dbReference type="Proteomes" id="UP000789901"/>
    </source>
</evidence>
<dbReference type="EMBL" id="CAJVQB010008848">
    <property type="protein sequence ID" value="CAG8723865.1"/>
    <property type="molecule type" value="Genomic_DNA"/>
</dbReference>
<evidence type="ECO:0000256" key="3">
    <source>
        <dbReference type="ARBA" id="ARBA00022525"/>
    </source>
</evidence>
<proteinExistence type="predicted"/>
<gene>
    <name evidence="5" type="ORF">GMARGA_LOCUS13754</name>
</gene>
<evidence type="ECO:0000313" key="5">
    <source>
        <dbReference type="EMBL" id="CAG8723865.1"/>
    </source>
</evidence>
<dbReference type="InterPro" id="IPR045379">
    <property type="entry name" value="Crinkler_N"/>
</dbReference>
<sequence length="407" mass="47025">NKFPSNEFRKSENMNQHLIFCLVLGDTVRKSFSVIIDKGATIGHLKQLIKKTKDPVHNNVSADNFELYAVWTFLSMLIKITRKHYRIQEHPNAAVETLVSDYNNYNICIIVKPPSVTTEGLGETSMKRKEYGLGYEGLDLNNIDNICQRKESINRLLRYPQITDMSDEEKIIVDKVLFKKATYLQDHFGNVARPTSPKASEDFIKSVFSKMIPNYYKIEKIKGFHINDWRNSVIELLRDGEKLNKHKERFHEVARTHKLVIQTSPKQATRFETLNFELNIGHISLVHRDRVSDTVIDVYGRLVDDQKYQFLIYQTSTLLNMKFEALSRQRGNSNIELDNLSIDNAIRGNNSQNLPEDKIIFYIQCKHIGATSMHGDPIPYGIDDSIWKIANFAVVLSLIERAEVLFN</sequence>
<protein>
    <submittedName>
        <fullName evidence="5">14413_t:CDS:1</fullName>
    </submittedName>
</protein>
<comment type="caution">
    <text evidence="5">The sequence shown here is derived from an EMBL/GenBank/DDBJ whole genome shotgun (WGS) entry which is preliminary data.</text>
</comment>
<feature type="non-terminal residue" evidence="5">
    <location>
        <position position="1"/>
    </location>
</feature>
<evidence type="ECO:0000256" key="1">
    <source>
        <dbReference type="ARBA" id="ARBA00004340"/>
    </source>
</evidence>
<dbReference type="Pfam" id="PF20147">
    <property type="entry name" value="Crinkler"/>
    <property type="match status" value="1"/>
</dbReference>
<comment type="subcellular location">
    <subcellularLocation>
        <location evidence="1">Host cell</location>
    </subcellularLocation>
    <subcellularLocation>
        <location evidence="2">Secreted</location>
    </subcellularLocation>
</comment>
<evidence type="ECO:0000256" key="2">
    <source>
        <dbReference type="ARBA" id="ARBA00004613"/>
    </source>
</evidence>
<feature type="domain" description="Crinkler effector protein N-terminal" evidence="4">
    <location>
        <begin position="19"/>
        <end position="73"/>
    </location>
</feature>
<evidence type="ECO:0000259" key="4">
    <source>
        <dbReference type="Pfam" id="PF20147"/>
    </source>
</evidence>
<reference evidence="5 6" key="1">
    <citation type="submission" date="2021-06" db="EMBL/GenBank/DDBJ databases">
        <authorList>
            <person name="Kallberg Y."/>
            <person name="Tangrot J."/>
            <person name="Rosling A."/>
        </authorList>
    </citation>
    <scope>NUCLEOTIDE SEQUENCE [LARGE SCALE GENOMIC DNA]</scope>
    <source>
        <strain evidence="5 6">120-4 pot B 10/14</strain>
    </source>
</reference>